<evidence type="ECO:0000256" key="2">
    <source>
        <dbReference type="ARBA" id="ARBA00023239"/>
    </source>
</evidence>
<dbReference type="SUPFAM" id="SSF53901">
    <property type="entry name" value="Thiolase-like"/>
    <property type="match status" value="1"/>
</dbReference>
<dbReference type="FunFam" id="3.90.226.10:FF:000009">
    <property type="entry name" value="Carnitinyl-CoA dehydratase"/>
    <property type="match status" value="1"/>
</dbReference>
<evidence type="ECO:0000256" key="1">
    <source>
        <dbReference type="ARBA" id="ARBA00005254"/>
    </source>
</evidence>
<dbReference type="InterPro" id="IPR029045">
    <property type="entry name" value="ClpP/crotonase-like_dom_sf"/>
</dbReference>
<evidence type="ECO:0000259" key="4">
    <source>
        <dbReference type="Pfam" id="PF18313"/>
    </source>
</evidence>
<accession>A0A3N6N3A2</accession>
<reference evidence="5 6" key="1">
    <citation type="submission" date="2018-11" db="EMBL/GenBank/DDBJ databases">
        <title>Paraburkholderia sp. DHOA04, isolated from soil.</title>
        <authorList>
            <person name="Gao Z.-H."/>
            <person name="Qiu L.-H."/>
            <person name="Fu J.-C."/>
        </authorList>
    </citation>
    <scope>NUCLEOTIDE SEQUENCE [LARGE SCALE GENOMIC DNA]</scope>
    <source>
        <strain evidence="5 6">DHOA04</strain>
    </source>
</reference>
<organism evidence="5 6">
    <name type="scientific">Paraburkholderia dinghuensis</name>
    <dbReference type="NCBI Taxonomy" id="2305225"/>
    <lineage>
        <taxon>Bacteria</taxon>
        <taxon>Pseudomonadati</taxon>
        <taxon>Pseudomonadota</taxon>
        <taxon>Betaproteobacteria</taxon>
        <taxon>Burkholderiales</taxon>
        <taxon>Burkholderiaceae</taxon>
        <taxon>Paraburkholderia</taxon>
    </lineage>
</organism>
<dbReference type="InterPro" id="IPR016039">
    <property type="entry name" value="Thiolase-like"/>
</dbReference>
<dbReference type="Pfam" id="PF18313">
    <property type="entry name" value="TLP1_add_C"/>
    <property type="match status" value="1"/>
</dbReference>
<feature type="domain" description="Thiolase-like protein type 1 additional C-terminal" evidence="4">
    <location>
        <begin position="428"/>
        <end position="498"/>
    </location>
</feature>
<evidence type="ECO:0000256" key="3">
    <source>
        <dbReference type="RuleBase" id="RU003707"/>
    </source>
</evidence>
<comment type="caution">
    <text evidence="5">The sequence shown here is derived from an EMBL/GenBank/DDBJ whole genome shotgun (WGS) entry which is preliminary data.</text>
</comment>
<keyword evidence="6" id="KW-1185">Reference proteome</keyword>
<dbReference type="Gene3D" id="2.40.50.840">
    <property type="match status" value="1"/>
</dbReference>
<dbReference type="Proteomes" id="UP000272778">
    <property type="component" value="Unassembled WGS sequence"/>
</dbReference>
<dbReference type="Gene3D" id="3.90.226.10">
    <property type="entry name" value="2-enoyl-CoA Hydratase, Chain A, domain 1"/>
    <property type="match status" value="1"/>
</dbReference>
<dbReference type="AlphaFoldDB" id="A0A3N6N3A2"/>
<evidence type="ECO:0000313" key="6">
    <source>
        <dbReference type="Proteomes" id="UP000272778"/>
    </source>
</evidence>
<dbReference type="Pfam" id="PF00378">
    <property type="entry name" value="ECH_1"/>
    <property type="match status" value="1"/>
</dbReference>
<dbReference type="CDD" id="cd06558">
    <property type="entry name" value="crotonase-like"/>
    <property type="match status" value="1"/>
</dbReference>
<keyword evidence="2" id="KW-0456">Lyase</keyword>
<keyword evidence="5" id="KW-0808">Transferase</keyword>
<dbReference type="Gene3D" id="3.40.47.10">
    <property type="match status" value="1"/>
</dbReference>
<gene>
    <name evidence="5" type="ORF">D1Y85_16595</name>
</gene>
<sequence>MSRIADNTPVVIGVGQVSERLNTPEYRQLSPVDLAALAASAACDDALSLAALAPAIDAIFAVRTVADSVAAPMRAQMAPFGSPENVPASVAKRLGATPRLLVYSPACGDEPQKLLSEACERLHSGELEMALVCGGEAISTQRAAQAAKQPLDWSEPSDVPFENRNWNMGTLRTRHMNDHKMIMPPTVYAMFENARRKRLGLSRDAYAHEMGRLLSPFSKVAAANPHSAGTRKVWSAEEIATISADNRMIADPHPISAVARDQVNLGAAVLLTTVGTARKLGIDESKWVYLHGYSSIDERAVLERERLDQSVAMDLAYRKALEEAGVEIAQIRYIDIYSCFPIAVFSATDALGLDAQDPRGLTLTGGLHFFGGPGNNYSMHAIAEVVARLRADPGTFGLVGANGGFLSTHAVGIYSTTPRAWKTCDSEDIQATVNQLPAPAFTREPEGWATIETYTVLYGKEGPTDVIVVGRLERNGERFIANSIQGDRDTLQAFVDGDGLNLRICLRPHYQGLNQFALDEETLNRLLPKHPNRILPAYEHVLVQRHGPLLEVTINRPDVNNALTPEANDELEQIFDAFDADRSLWVAIITGAGTRAFCTGNDLKAGSSGRRMWMPRTGFGGLTNRRTRVKPVIAAVNGYAMGGGFEIALACDLIVADDKAQFALSEVRVGLLAGAGGLQRLTRQIPYKQAIDLILTGRRASAEEGRTLGFVNRVVPEGTALQAARQLAEELLENSPTSIRLSLEMLRDSERFASTTDSIGLPYPALERLLASEDRIEGMMAFAQKRKPQWKNR</sequence>
<dbReference type="EMBL" id="RQIS01000011">
    <property type="protein sequence ID" value="RQH05091.1"/>
    <property type="molecule type" value="Genomic_DNA"/>
</dbReference>
<dbReference type="PANTHER" id="PTHR11941:SF54">
    <property type="entry name" value="ENOYL-COA HYDRATASE, MITOCHONDRIAL"/>
    <property type="match status" value="1"/>
</dbReference>
<dbReference type="InterPro" id="IPR014748">
    <property type="entry name" value="Enoyl-CoA_hydra_C"/>
</dbReference>
<comment type="similarity">
    <text evidence="1 3">Belongs to the enoyl-CoA hydratase/isomerase family.</text>
</comment>
<dbReference type="PROSITE" id="PS00166">
    <property type="entry name" value="ENOYL_COA_HYDRATASE"/>
    <property type="match status" value="1"/>
</dbReference>
<dbReference type="InterPro" id="IPR001753">
    <property type="entry name" value="Enoyl-CoA_hydra/iso"/>
</dbReference>
<dbReference type="GO" id="GO:0006635">
    <property type="term" value="P:fatty acid beta-oxidation"/>
    <property type="evidence" value="ECO:0007669"/>
    <property type="project" value="TreeGrafter"/>
</dbReference>
<dbReference type="SUPFAM" id="SSF52096">
    <property type="entry name" value="ClpP/crotonase"/>
    <property type="match status" value="1"/>
</dbReference>
<dbReference type="Gene3D" id="1.10.12.10">
    <property type="entry name" value="Lyase 2-enoyl-coa Hydratase, Chain A, domain 2"/>
    <property type="match status" value="1"/>
</dbReference>
<proteinExistence type="inferred from homology"/>
<evidence type="ECO:0000313" key="5">
    <source>
        <dbReference type="EMBL" id="RQH05091.1"/>
    </source>
</evidence>
<dbReference type="InterPro" id="IPR040771">
    <property type="entry name" value="TLP1_add_C"/>
</dbReference>
<dbReference type="GO" id="GO:0016746">
    <property type="term" value="F:acyltransferase activity"/>
    <property type="evidence" value="ECO:0007669"/>
    <property type="project" value="InterPro"/>
</dbReference>
<dbReference type="InterPro" id="IPR018376">
    <property type="entry name" value="Enoyl-CoA_hyd/isom_CS"/>
</dbReference>
<dbReference type="GO" id="GO:0016829">
    <property type="term" value="F:lyase activity"/>
    <property type="evidence" value="ECO:0007669"/>
    <property type="project" value="UniProtKB-KW"/>
</dbReference>
<dbReference type="PANTHER" id="PTHR11941">
    <property type="entry name" value="ENOYL-COA HYDRATASE-RELATED"/>
    <property type="match status" value="1"/>
</dbReference>
<name>A0A3N6N3A2_9BURK</name>
<dbReference type="OrthoDB" id="9774843at2"/>
<protein>
    <submittedName>
        <fullName evidence="5">Acetyl-CoA acetyltransferase</fullName>
    </submittedName>
</protein>